<evidence type="ECO:0000313" key="2">
    <source>
        <dbReference type="EMBL" id="KRH44551.1"/>
    </source>
</evidence>
<organism evidence="2">
    <name type="scientific">Glycine max</name>
    <name type="common">Soybean</name>
    <name type="synonym">Glycine hispida</name>
    <dbReference type="NCBI Taxonomy" id="3847"/>
    <lineage>
        <taxon>Eukaryota</taxon>
        <taxon>Viridiplantae</taxon>
        <taxon>Streptophyta</taxon>
        <taxon>Embryophyta</taxon>
        <taxon>Tracheophyta</taxon>
        <taxon>Spermatophyta</taxon>
        <taxon>Magnoliopsida</taxon>
        <taxon>eudicotyledons</taxon>
        <taxon>Gunneridae</taxon>
        <taxon>Pentapetalae</taxon>
        <taxon>rosids</taxon>
        <taxon>fabids</taxon>
        <taxon>Fabales</taxon>
        <taxon>Fabaceae</taxon>
        <taxon>Papilionoideae</taxon>
        <taxon>50 kb inversion clade</taxon>
        <taxon>NPAAA clade</taxon>
        <taxon>indigoferoid/millettioid clade</taxon>
        <taxon>Phaseoleae</taxon>
        <taxon>Glycine</taxon>
        <taxon>Glycine subgen. Soja</taxon>
    </lineage>
</organism>
<sequence length="116" mass="13530">MTQLLFRKYDNCCNVLEGTFKRLNVSNGTTKQKKTIKPSKSINGETTEARGKTQKHGGDGTDVIMRKLRKERRAYLQRGKRRRRRGGSLAARRRLDFHFKGTYTYLIPLSQHFILQ</sequence>
<reference evidence="2 3" key="1">
    <citation type="journal article" date="2010" name="Nature">
        <title>Genome sequence of the palaeopolyploid soybean.</title>
        <authorList>
            <person name="Schmutz J."/>
            <person name="Cannon S.B."/>
            <person name="Schlueter J."/>
            <person name="Ma J."/>
            <person name="Mitros T."/>
            <person name="Nelson W."/>
            <person name="Hyten D.L."/>
            <person name="Song Q."/>
            <person name="Thelen J.J."/>
            <person name="Cheng J."/>
            <person name="Xu D."/>
            <person name="Hellsten U."/>
            <person name="May G.D."/>
            <person name="Yu Y."/>
            <person name="Sakurai T."/>
            <person name="Umezawa T."/>
            <person name="Bhattacharyya M.K."/>
            <person name="Sandhu D."/>
            <person name="Valliyodan B."/>
            <person name="Lindquist E."/>
            <person name="Peto M."/>
            <person name="Grant D."/>
            <person name="Shu S."/>
            <person name="Goodstein D."/>
            <person name="Barry K."/>
            <person name="Futrell-Griggs M."/>
            <person name="Abernathy B."/>
            <person name="Du J."/>
            <person name="Tian Z."/>
            <person name="Zhu L."/>
            <person name="Gill N."/>
            <person name="Joshi T."/>
            <person name="Libault M."/>
            <person name="Sethuraman A."/>
            <person name="Zhang X.-C."/>
            <person name="Shinozaki K."/>
            <person name="Nguyen H.T."/>
            <person name="Wing R.A."/>
            <person name="Cregan P."/>
            <person name="Specht J."/>
            <person name="Grimwood J."/>
            <person name="Rokhsar D."/>
            <person name="Stacey G."/>
            <person name="Shoemaker R.C."/>
            <person name="Jackson S.A."/>
        </authorList>
    </citation>
    <scope>NUCLEOTIDE SEQUENCE</scope>
    <source>
        <strain evidence="3">cv. Williams 82</strain>
        <tissue evidence="2">Callus</tissue>
    </source>
</reference>
<accession>K7L822</accession>
<name>K7L822_SOYBN</name>
<evidence type="ECO:0000256" key="1">
    <source>
        <dbReference type="SAM" id="MobiDB-lite"/>
    </source>
</evidence>
<evidence type="ECO:0000313" key="4">
    <source>
        <dbReference type="Proteomes" id="UP000008827"/>
    </source>
</evidence>
<protein>
    <submittedName>
        <fullName evidence="2 3">Uncharacterized protein</fullName>
    </submittedName>
</protein>
<keyword evidence="4" id="KW-1185">Reference proteome</keyword>
<gene>
    <name evidence="2" type="ORF">GLYMA_08G218000</name>
</gene>
<dbReference type="Proteomes" id="UP000008827">
    <property type="component" value="Chromosome 8"/>
</dbReference>
<evidence type="ECO:0000313" key="3">
    <source>
        <dbReference type="EnsemblPlants" id="KRH44551"/>
    </source>
</evidence>
<dbReference type="InParanoid" id="K7L822"/>
<dbReference type="EMBL" id="CM000841">
    <property type="protein sequence ID" value="KRH44551.1"/>
    <property type="molecule type" value="Genomic_DNA"/>
</dbReference>
<feature type="compositionally biased region" description="Basic and acidic residues" evidence="1">
    <location>
        <begin position="47"/>
        <end position="59"/>
    </location>
</feature>
<feature type="region of interest" description="Disordered" evidence="1">
    <location>
        <begin position="31"/>
        <end position="61"/>
    </location>
</feature>
<dbReference type="Gramene" id="KRH44551">
    <property type="protein sequence ID" value="KRH44551"/>
    <property type="gene ID" value="GLYMA_08G218000"/>
</dbReference>
<dbReference type="PaxDb" id="3847-GLYMA08G23297.1"/>
<proteinExistence type="predicted"/>
<reference evidence="2" key="3">
    <citation type="submission" date="2018-07" db="EMBL/GenBank/DDBJ databases">
        <title>WGS assembly of Glycine max.</title>
        <authorList>
            <person name="Schmutz J."/>
            <person name="Cannon S."/>
            <person name="Schlueter J."/>
            <person name="Ma J."/>
            <person name="Mitros T."/>
            <person name="Nelson W."/>
            <person name="Hyten D."/>
            <person name="Song Q."/>
            <person name="Thelen J."/>
            <person name="Cheng J."/>
            <person name="Xu D."/>
            <person name="Hellsten U."/>
            <person name="May G."/>
            <person name="Yu Y."/>
            <person name="Sakurai T."/>
            <person name="Umezawa T."/>
            <person name="Bhattacharyya M."/>
            <person name="Sandhu D."/>
            <person name="Valliyodan B."/>
            <person name="Lindquist E."/>
            <person name="Peto M."/>
            <person name="Grant D."/>
            <person name="Shu S."/>
            <person name="Goodstein D."/>
            <person name="Barry K."/>
            <person name="Futrell-Griggs M."/>
            <person name="Abernathy B."/>
            <person name="Du J."/>
            <person name="Tian Z."/>
            <person name="Zhu L."/>
            <person name="Gill N."/>
            <person name="Joshi T."/>
            <person name="Libault M."/>
            <person name="Sethuraman A."/>
            <person name="Zhang X."/>
            <person name="Shinozaki K."/>
            <person name="Nguyen H."/>
            <person name="Wing R."/>
            <person name="Cregan P."/>
            <person name="Specht J."/>
            <person name="Grimwood J."/>
            <person name="Rokhsar D."/>
            <person name="Stacey G."/>
            <person name="Shoemaker R."/>
            <person name="Jackson S."/>
        </authorList>
    </citation>
    <scope>NUCLEOTIDE SEQUENCE</scope>
    <source>
        <tissue evidence="2">Callus</tissue>
    </source>
</reference>
<dbReference type="AlphaFoldDB" id="K7L822"/>
<reference evidence="3" key="2">
    <citation type="submission" date="2018-02" db="UniProtKB">
        <authorList>
            <consortium name="EnsemblPlants"/>
        </authorList>
    </citation>
    <scope>IDENTIFICATION</scope>
    <source>
        <strain evidence="3">Williams 82</strain>
    </source>
</reference>
<dbReference type="EnsemblPlants" id="KRH44551">
    <property type="protein sequence ID" value="KRH44551"/>
    <property type="gene ID" value="GLYMA_08G218000"/>
</dbReference>